<reference evidence="3 4" key="1">
    <citation type="journal article" date="2012" name="Science">
        <title>The Paleozoic origin of enzymatic lignin decomposition reconstructed from 31 fungal genomes.</title>
        <authorList>
            <person name="Floudas D."/>
            <person name="Binder M."/>
            <person name="Riley R."/>
            <person name="Barry K."/>
            <person name="Blanchette R.A."/>
            <person name="Henrissat B."/>
            <person name="Martinez A.T."/>
            <person name="Otillar R."/>
            <person name="Spatafora J.W."/>
            <person name="Yadav J.S."/>
            <person name="Aerts A."/>
            <person name="Benoit I."/>
            <person name="Boyd A."/>
            <person name="Carlson A."/>
            <person name="Copeland A."/>
            <person name="Coutinho P.M."/>
            <person name="de Vries R.P."/>
            <person name="Ferreira P."/>
            <person name="Findley K."/>
            <person name="Foster B."/>
            <person name="Gaskell J."/>
            <person name="Glotzer D."/>
            <person name="Gorecki P."/>
            <person name="Heitman J."/>
            <person name="Hesse C."/>
            <person name="Hori C."/>
            <person name="Igarashi K."/>
            <person name="Jurgens J.A."/>
            <person name="Kallen N."/>
            <person name="Kersten P."/>
            <person name="Kohler A."/>
            <person name="Kuees U."/>
            <person name="Kumar T.K.A."/>
            <person name="Kuo A."/>
            <person name="LaButti K."/>
            <person name="Larrondo L.F."/>
            <person name="Lindquist E."/>
            <person name="Ling A."/>
            <person name="Lombard V."/>
            <person name="Lucas S."/>
            <person name="Lundell T."/>
            <person name="Martin R."/>
            <person name="McLaughlin D.J."/>
            <person name="Morgenstern I."/>
            <person name="Morin E."/>
            <person name="Murat C."/>
            <person name="Nagy L.G."/>
            <person name="Nolan M."/>
            <person name="Ohm R.A."/>
            <person name="Patyshakuliyeva A."/>
            <person name="Rokas A."/>
            <person name="Ruiz-Duenas F.J."/>
            <person name="Sabat G."/>
            <person name="Salamov A."/>
            <person name="Samejima M."/>
            <person name="Schmutz J."/>
            <person name="Slot J.C."/>
            <person name="St John F."/>
            <person name="Stenlid J."/>
            <person name="Sun H."/>
            <person name="Sun S."/>
            <person name="Syed K."/>
            <person name="Tsang A."/>
            <person name="Wiebenga A."/>
            <person name="Young D."/>
            <person name="Pisabarro A."/>
            <person name="Eastwood D.C."/>
            <person name="Martin F."/>
            <person name="Cullen D."/>
            <person name="Grigoriev I.V."/>
            <person name="Hibbett D.S."/>
        </authorList>
    </citation>
    <scope>NUCLEOTIDE SEQUENCE [LARGE SCALE GENOMIC DNA]</scope>
    <source>
        <strain evidence="3 4">ATCC 11539</strain>
    </source>
</reference>
<dbReference type="InterPro" id="IPR036047">
    <property type="entry name" value="F-box-like_dom_sf"/>
</dbReference>
<evidence type="ECO:0000313" key="3">
    <source>
        <dbReference type="EMBL" id="EPQ53102.1"/>
    </source>
</evidence>
<organism evidence="3 4">
    <name type="scientific">Gloeophyllum trabeum (strain ATCC 11539 / FP-39264 / Madison 617)</name>
    <name type="common">Brown rot fungus</name>
    <dbReference type="NCBI Taxonomy" id="670483"/>
    <lineage>
        <taxon>Eukaryota</taxon>
        <taxon>Fungi</taxon>
        <taxon>Dikarya</taxon>
        <taxon>Basidiomycota</taxon>
        <taxon>Agaricomycotina</taxon>
        <taxon>Agaricomycetes</taxon>
        <taxon>Gloeophyllales</taxon>
        <taxon>Gloeophyllaceae</taxon>
        <taxon>Gloeophyllum</taxon>
    </lineage>
</organism>
<dbReference type="Proteomes" id="UP000030669">
    <property type="component" value="Unassembled WGS sequence"/>
</dbReference>
<dbReference type="eggNOG" id="ENOG502SKWT">
    <property type="taxonomic scope" value="Eukaryota"/>
</dbReference>
<dbReference type="GeneID" id="19304417"/>
<dbReference type="AlphaFoldDB" id="S7Q0S4"/>
<evidence type="ECO:0000313" key="4">
    <source>
        <dbReference type="Proteomes" id="UP000030669"/>
    </source>
</evidence>
<dbReference type="OrthoDB" id="2745718at2759"/>
<proteinExistence type="predicted"/>
<name>S7Q0S4_GLOTA</name>
<dbReference type="SUPFAM" id="SSF81383">
    <property type="entry name" value="F-box domain"/>
    <property type="match status" value="1"/>
</dbReference>
<dbReference type="HOGENOM" id="CLU_007279_2_0_1"/>
<dbReference type="OMA" id="ECHAYEL"/>
<gene>
    <name evidence="3" type="ORF">GLOTRDRAFT_140032</name>
</gene>
<feature type="domain" description="F-box" evidence="2">
    <location>
        <begin position="8"/>
        <end position="54"/>
    </location>
</feature>
<dbReference type="InterPro" id="IPR001810">
    <property type="entry name" value="F-box_dom"/>
</dbReference>
<dbReference type="KEGG" id="gtr:GLOTRDRAFT_140032"/>
<protein>
    <recommendedName>
        <fullName evidence="2">F-box domain-containing protein</fullName>
    </recommendedName>
</protein>
<feature type="compositionally biased region" description="Polar residues" evidence="1">
    <location>
        <begin position="529"/>
        <end position="541"/>
    </location>
</feature>
<sequence>MQVSEEMPFRILDLPPELIVLILRSLDWRSILQCLATCKTLQGLTQTAEVRYQLELAYDGLLPTPSWTSVPFHAALAALRTRREAFRYLQWKNTVNVSIPGPCQAYELVGGVFAKSMPAGGLMLAPGSRHFLFSWLPTSKGPVEFPRGSLDNGGHCSDPDYHPSTSTLVRPDIGIATRDFAIDPTQDLIALIEHDDGPTLTSPHALVQIHLRTISTNEPHPETTCPIFRHVTPFRIGEGNAFIQIVDDVVGLFFWAEGPGLLIWSWKDGRVCVYQTEPELSPSAWDFAFLSPRAYMMTYTGSPGSIEVFTFTVGDEMPSAPGPVITDNAAGLNSYHVNEGSTSADTRGSGPLTTPTHIAQLQLPPLQPTVPLVNFSTHTGPYLANPPRTSVPFYTDTYNQRMHVMTMRYHADNRVFRYIMYVNNKTFLDLVKKRKEEWGPTGKKVLSWSEWGREATRITASLWEFHWLRYVYGTRVVCPPERVPDGNLPNAGLVQRIRLLDFNVRAYLPRPSYLDGDEQLGEAGPAPRVSSQSDSDPNGVSSPPAPYIPAPTRTVESEMNSYISEEPAELNGDVIETSLNLEPSQVVCDAVFKDPVETTLPYRTVTRTMRVPPGGLGSGHWGYSGFMIDEERLIGLKSTALSEGDMGDVTVFTL</sequence>
<evidence type="ECO:0000256" key="1">
    <source>
        <dbReference type="SAM" id="MobiDB-lite"/>
    </source>
</evidence>
<feature type="region of interest" description="Disordered" evidence="1">
    <location>
        <begin position="515"/>
        <end position="552"/>
    </location>
</feature>
<dbReference type="CDD" id="cd09917">
    <property type="entry name" value="F-box_SF"/>
    <property type="match status" value="1"/>
</dbReference>
<dbReference type="Pfam" id="PF12937">
    <property type="entry name" value="F-box-like"/>
    <property type="match status" value="1"/>
</dbReference>
<evidence type="ECO:0000259" key="2">
    <source>
        <dbReference type="PROSITE" id="PS50181"/>
    </source>
</evidence>
<accession>S7Q0S4</accession>
<dbReference type="PROSITE" id="PS50181">
    <property type="entry name" value="FBOX"/>
    <property type="match status" value="1"/>
</dbReference>
<keyword evidence="4" id="KW-1185">Reference proteome</keyword>
<dbReference type="EMBL" id="KB469306">
    <property type="protein sequence ID" value="EPQ53102.1"/>
    <property type="molecule type" value="Genomic_DNA"/>
</dbReference>
<dbReference type="RefSeq" id="XP_007868404.1">
    <property type="nucleotide sequence ID" value="XM_007870213.1"/>
</dbReference>